<evidence type="ECO:0000256" key="1">
    <source>
        <dbReference type="ARBA" id="ARBA00009995"/>
    </source>
</evidence>
<dbReference type="PANTHER" id="PTHR11926">
    <property type="entry name" value="GLUCOSYL/GLUCURONOSYL TRANSFERASES"/>
    <property type="match status" value="1"/>
</dbReference>
<dbReference type="Proteomes" id="UP000053144">
    <property type="component" value="Chromosome 3"/>
</dbReference>
<proteinExistence type="inferred from homology"/>
<dbReference type="STRING" id="3914.A0A0L9U2D6"/>
<evidence type="ECO:0000256" key="2">
    <source>
        <dbReference type="ARBA" id="ARBA00022679"/>
    </source>
</evidence>
<dbReference type="Gene3D" id="3.40.50.2000">
    <property type="entry name" value="Glycogen Phosphorylase B"/>
    <property type="match status" value="5"/>
</dbReference>
<dbReference type="SUPFAM" id="SSF53756">
    <property type="entry name" value="UDP-Glycosyltransferase/glycogen phosphorylase"/>
    <property type="match status" value="1"/>
</dbReference>
<dbReference type="InterPro" id="IPR002213">
    <property type="entry name" value="UDP_glucos_trans"/>
</dbReference>
<accession>A0A0L9U2D6</accession>
<reference evidence="4" key="1">
    <citation type="journal article" date="2015" name="Proc. Natl. Acad. Sci. U.S.A.">
        <title>Genome sequencing of adzuki bean (Vigna angularis) provides insight into high starch and low fat accumulation and domestication.</title>
        <authorList>
            <person name="Yang K."/>
            <person name="Tian Z."/>
            <person name="Chen C."/>
            <person name="Luo L."/>
            <person name="Zhao B."/>
            <person name="Wang Z."/>
            <person name="Yu L."/>
            <person name="Li Y."/>
            <person name="Sun Y."/>
            <person name="Li W."/>
            <person name="Chen Y."/>
            <person name="Li Y."/>
            <person name="Zhang Y."/>
            <person name="Ai D."/>
            <person name="Zhao J."/>
            <person name="Shang C."/>
            <person name="Ma Y."/>
            <person name="Wu B."/>
            <person name="Wang M."/>
            <person name="Gao L."/>
            <person name="Sun D."/>
            <person name="Zhang P."/>
            <person name="Guo F."/>
            <person name="Wang W."/>
            <person name="Li Y."/>
            <person name="Wang J."/>
            <person name="Varshney R.K."/>
            <person name="Wang J."/>
            <person name="Ling H.Q."/>
            <person name="Wan P."/>
        </authorList>
    </citation>
    <scope>NUCLEOTIDE SEQUENCE</scope>
    <source>
        <strain evidence="4">cv. Jingnong 6</strain>
    </source>
</reference>
<name>A0A0L9U2D6_PHAAN</name>
<comment type="similarity">
    <text evidence="1">Belongs to the UDP-glycosyltransferase family.</text>
</comment>
<organism evidence="3 4">
    <name type="scientific">Phaseolus angularis</name>
    <name type="common">Azuki bean</name>
    <name type="synonym">Vigna angularis</name>
    <dbReference type="NCBI Taxonomy" id="3914"/>
    <lineage>
        <taxon>Eukaryota</taxon>
        <taxon>Viridiplantae</taxon>
        <taxon>Streptophyta</taxon>
        <taxon>Embryophyta</taxon>
        <taxon>Tracheophyta</taxon>
        <taxon>Spermatophyta</taxon>
        <taxon>Magnoliopsida</taxon>
        <taxon>eudicotyledons</taxon>
        <taxon>Gunneridae</taxon>
        <taxon>Pentapetalae</taxon>
        <taxon>rosids</taxon>
        <taxon>fabids</taxon>
        <taxon>Fabales</taxon>
        <taxon>Fabaceae</taxon>
        <taxon>Papilionoideae</taxon>
        <taxon>50 kb inversion clade</taxon>
        <taxon>NPAAA clade</taxon>
        <taxon>indigoferoid/millettioid clade</taxon>
        <taxon>Phaseoleae</taxon>
        <taxon>Vigna</taxon>
    </lineage>
</organism>
<dbReference type="EMBL" id="CM003373">
    <property type="protein sequence ID" value="KOM36973.1"/>
    <property type="molecule type" value="Genomic_DNA"/>
</dbReference>
<evidence type="ECO:0000313" key="4">
    <source>
        <dbReference type="Proteomes" id="UP000053144"/>
    </source>
</evidence>
<dbReference type="GO" id="GO:0080043">
    <property type="term" value="F:quercetin 3-O-glucosyltransferase activity"/>
    <property type="evidence" value="ECO:0007669"/>
    <property type="project" value="TreeGrafter"/>
</dbReference>
<dbReference type="Pfam" id="PF00201">
    <property type="entry name" value="UDPGT"/>
    <property type="match status" value="1"/>
</dbReference>
<dbReference type="GO" id="GO:0080044">
    <property type="term" value="F:quercetin 7-O-glucosyltransferase activity"/>
    <property type="evidence" value="ECO:0007669"/>
    <property type="project" value="TreeGrafter"/>
</dbReference>
<sequence>MVHCLVLAYPAQGHVNPMHDFSKLLQQQGVKVTLVTTFSFFKKLQNVPTCISLETISDGFDNGGLDEAGGFKAYFERFWQVGPKSLAELLEKLQRSGDPVHCVIYDSLFPWSLEVAKRFQIAGASFLTQNMFVNSIYAHVHHGKLQLPITHDQISLPFLPKLQHHDMPSFFFPTDDTYPTLLNVLVAQFSNIHQADWILWSKIGRRGSRGGRNVGEWRWHPELKALGEVETLVRWRREMSGAAVVLVTTRGENPSVGLVHDCVASAGCKRDGDGVEFAGVLVIDSTKKIWSNLRTIGPCITSMLLKKALGDDEDEDGATQFNNEECMKWLNGKPKESVVYVCFGSMAVLEEEQIKEIAYGLRDSESYFVWTMRASVENKLPKDFEKRSEKGLVVEALSLGVPMVAVPCWSEQFSNAKLIEDVWKIGIRAKADEKQIVRREVLKHCILEILKSERGKEVKSNVMELKALAEHAVSEEGTSHKNTLEFLNSLAASAQKHPAGAIIDTFKIK</sequence>
<protein>
    <recommendedName>
        <fullName evidence="5">Glycosyltransferase</fullName>
    </recommendedName>
</protein>
<keyword evidence="2" id="KW-0808">Transferase</keyword>
<dbReference type="OMA" id="YCIMEIM"/>
<dbReference type="AlphaFoldDB" id="A0A0L9U2D6"/>
<evidence type="ECO:0008006" key="5">
    <source>
        <dbReference type="Google" id="ProtNLM"/>
    </source>
</evidence>
<dbReference type="PANTHER" id="PTHR11926:SF1545">
    <property type="entry name" value="GLYCOSYLTRANSFERASE"/>
    <property type="match status" value="1"/>
</dbReference>
<dbReference type="CDD" id="cd03784">
    <property type="entry name" value="GT1_Gtf-like"/>
    <property type="match status" value="1"/>
</dbReference>
<evidence type="ECO:0000313" key="3">
    <source>
        <dbReference type="EMBL" id="KOM36973.1"/>
    </source>
</evidence>
<dbReference type="Gramene" id="KOM36973">
    <property type="protein sequence ID" value="KOM36973"/>
    <property type="gene ID" value="LR48_Vigan03g035400"/>
</dbReference>
<gene>
    <name evidence="3" type="ORF">LR48_Vigan03g035400</name>
</gene>